<feature type="transmembrane region" description="Helical" evidence="2">
    <location>
        <begin position="288"/>
        <end position="306"/>
    </location>
</feature>
<feature type="transmembrane region" description="Helical" evidence="2">
    <location>
        <begin position="104"/>
        <end position="128"/>
    </location>
</feature>
<gene>
    <name evidence="3" type="ORF">SAMN05421781_2376</name>
</gene>
<proteinExistence type="predicted"/>
<dbReference type="CDD" id="cd13962">
    <property type="entry name" value="PT_UbiA_UBIAD1"/>
    <property type="match status" value="1"/>
</dbReference>
<feature type="transmembrane region" description="Helical" evidence="2">
    <location>
        <begin position="258"/>
        <end position="276"/>
    </location>
</feature>
<dbReference type="AlphaFoldDB" id="A0A1H2WER6"/>
<keyword evidence="2" id="KW-0812">Transmembrane</keyword>
<dbReference type="InterPro" id="IPR026046">
    <property type="entry name" value="UBIAD1"/>
</dbReference>
<feature type="transmembrane region" description="Helical" evidence="2">
    <location>
        <begin position="160"/>
        <end position="179"/>
    </location>
</feature>
<dbReference type="OrthoDB" id="2380496at2"/>
<keyword evidence="1 3" id="KW-0808">Transferase</keyword>
<dbReference type="GO" id="GO:0004659">
    <property type="term" value="F:prenyltransferase activity"/>
    <property type="evidence" value="ECO:0007669"/>
    <property type="project" value="InterPro"/>
</dbReference>
<evidence type="ECO:0000313" key="4">
    <source>
        <dbReference type="Proteomes" id="UP000199488"/>
    </source>
</evidence>
<name>A0A1H2WER6_9BACI</name>
<dbReference type="GO" id="GO:0042371">
    <property type="term" value="P:vitamin K biosynthetic process"/>
    <property type="evidence" value="ECO:0007669"/>
    <property type="project" value="TreeGrafter"/>
</dbReference>
<dbReference type="PANTHER" id="PTHR13929">
    <property type="entry name" value="1,4-DIHYDROXY-2-NAPHTHOATE OCTAPRENYLTRANSFERASE"/>
    <property type="match status" value="1"/>
</dbReference>
<feature type="transmembrane region" description="Helical" evidence="2">
    <location>
        <begin position="185"/>
        <end position="203"/>
    </location>
</feature>
<sequence length="308" mass="33526">MANQLAGTLRSAWMLVRAIAVISSSIATIVSTMLPLFLYSSLSASYLTAVFILLAIGAFLIHGLLTHAFNDYADYLSGTDEHSPAILSGGSRVLQTNAMSLKSLWLVGKWLAIALLGIAVLCFIFGYIKVGVLLLVGVWAAASYSLPPFSLSYKPFLGEWLSLFPSIFLLGLGGAWLALGNIPEWAWQNAFINAMICLAWVMVHHIPDREADMQASPEKRTTVVWFTREFGSPYAHMPAVCYLVISGLTIFWLGSDRLWAAAGLAVLMAVSLILVSRMDNSNPEHVSAVEKTLLLIAMLNAGWLGIFI</sequence>
<dbReference type="RefSeq" id="WP_091615343.1">
    <property type="nucleotide sequence ID" value="NZ_FNNC01000005.1"/>
</dbReference>
<dbReference type="EMBL" id="FNNC01000005">
    <property type="protein sequence ID" value="SDW78529.1"/>
    <property type="molecule type" value="Genomic_DNA"/>
</dbReference>
<keyword evidence="2" id="KW-0472">Membrane</keyword>
<keyword evidence="4" id="KW-1185">Reference proteome</keyword>
<feature type="transmembrane region" description="Helical" evidence="2">
    <location>
        <begin position="12"/>
        <end position="38"/>
    </location>
</feature>
<feature type="transmembrane region" description="Helical" evidence="2">
    <location>
        <begin position="234"/>
        <end position="252"/>
    </location>
</feature>
<evidence type="ECO:0000256" key="2">
    <source>
        <dbReference type="SAM" id="Phobius"/>
    </source>
</evidence>
<reference evidence="3 4" key="1">
    <citation type="submission" date="2016-10" db="EMBL/GenBank/DDBJ databases">
        <authorList>
            <person name="de Groot N.N."/>
        </authorList>
    </citation>
    <scope>NUCLEOTIDE SEQUENCE [LARGE SCALE GENOMIC DNA]</scope>
    <source>
        <strain evidence="3 4">DSM 23126</strain>
    </source>
</reference>
<evidence type="ECO:0000256" key="1">
    <source>
        <dbReference type="ARBA" id="ARBA00022679"/>
    </source>
</evidence>
<dbReference type="PANTHER" id="PTHR13929:SF0">
    <property type="entry name" value="UBIA PRENYLTRANSFERASE DOMAIN-CONTAINING PROTEIN 1"/>
    <property type="match status" value="1"/>
</dbReference>
<feature type="transmembrane region" description="Helical" evidence="2">
    <location>
        <begin position="134"/>
        <end position="153"/>
    </location>
</feature>
<keyword evidence="2" id="KW-1133">Transmembrane helix</keyword>
<feature type="transmembrane region" description="Helical" evidence="2">
    <location>
        <begin position="44"/>
        <end position="65"/>
    </location>
</feature>
<dbReference type="STRING" id="1122204.SAMN05421781_2376"/>
<protein>
    <submittedName>
        <fullName evidence="3">1,4-dihydroxy-2-naphthoate octaprenyltransferase</fullName>
    </submittedName>
</protein>
<evidence type="ECO:0000313" key="3">
    <source>
        <dbReference type="EMBL" id="SDW78529.1"/>
    </source>
</evidence>
<dbReference type="GO" id="GO:0009234">
    <property type="term" value="P:menaquinone biosynthetic process"/>
    <property type="evidence" value="ECO:0007669"/>
    <property type="project" value="TreeGrafter"/>
</dbReference>
<accession>A0A1H2WER6</accession>
<dbReference type="Proteomes" id="UP000199488">
    <property type="component" value="Unassembled WGS sequence"/>
</dbReference>
<organism evidence="3 4">
    <name type="scientific">Marinococcus luteus</name>
    <dbReference type="NCBI Taxonomy" id="1122204"/>
    <lineage>
        <taxon>Bacteria</taxon>
        <taxon>Bacillati</taxon>
        <taxon>Bacillota</taxon>
        <taxon>Bacilli</taxon>
        <taxon>Bacillales</taxon>
        <taxon>Bacillaceae</taxon>
        <taxon>Marinococcus</taxon>
    </lineage>
</organism>